<evidence type="ECO:0000313" key="3">
    <source>
        <dbReference type="Proteomes" id="UP000290289"/>
    </source>
</evidence>
<dbReference type="InterPro" id="IPR040256">
    <property type="entry name" value="At4g02000-like"/>
</dbReference>
<accession>A0A498IKW2</accession>
<proteinExistence type="predicted"/>
<reference evidence="2 3" key="1">
    <citation type="submission" date="2018-10" db="EMBL/GenBank/DDBJ databases">
        <title>A high-quality apple genome assembly.</title>
        <authorList>
            <person name="Hu J."/>
        </authorList>
    </citation>
    <scope>NUCLEOTIDE SEQUENCE [LARGE SCALE GENOMIC DNA]</scope>
    <source>
        <strain evidence="3">cv. HFTH1</strain>
        <tissue evidence="2">Young leaf</tissue>
    </source>
</reference>
<name>A0A498IKW2_MALDO</name>
<organism evidence="2 3">
    <name type="scientific">Malus domestica</name>
    <name type="common">Apple</name>
    <name type="synonym">Pyrus malus</name>
    <dbReference type="NCBI Taxonomy" id="3750"/>
    <lineage>
        <taxon>Eukaryota</taxon>
        <taxon>Viridiplantae</taxon>
        <taxon>Streptophyta</taxon>
        <taxon>Embryophyta</taxon>
        <taxon>Tracheophyta</taxon>
        <taxon>Spermatophyta</taxon>
        <taxon>Magnoliopsida</taxon>
        <taxon>eudicotyledons</taxon>
        <taxon>Gunneridae</taxon>
        <taxon>Pentapetalae</taxon>
        <taxon>rosids</taxon>
        <taxon>fabids</taxon>
        <taxon>Rosales</taxon>
        <taxon>Rosaceae</taxon>
        <taxon>Amygdaloideae</taxon>
        <taxon>Maleae</taxon>
        <taxon>Malus</taxon>
    </lineage>
</organism>
<keyword evidence="3" id="KW-1185">Reference proteome</keyword>
<dbReference type="PANTHER" id="PTHR31286">
    <property type="entry name" value="GLYCINE-RICH CELL WALL STRUCTURAL PROTEIN 1.8-LIKE"/>
    <property type="match status" value="1"/>
</dbReference>
<protein>
    <recommendedName>
        <fullName evidence="1">Zinc knuckle CX2CX4HX4C domain-containing protein</fullName>
    </recommendedName>
</protein>
<feature type="domain" description="Zinc knuckle CX2CX4HX4C" evidence="1">
    <location>
        <begin position="97"/>
        <end position="120"/>
    </location>
</feature>
<dbReference type="InterPro" id="IPR025836">
    <property type="entry name" value="Zn_knuckle_CX2CX4HX4C"/>
</dbReference>
<dbReference type="AlphaFoldDB" id="A0A498IKW2"/>
<dbReference type="Proteomes" id="UP000290289">
    <property type="component" value="Chromosome 11"/>
</dbReference>
<dbReference type="PANTHER" id="PTHR31286:SF167">
    <property type="entry name" value="OS09G0268800 PROTEIN"/>
    <property type="match status" value="1"/>
</dbReference>
<sequence>MLAEVKGLDVPANVPLHEQGFWIQIHGLPPSLMSVRMEETLSVAIGRVVRVDYDSSGSCVGEFLQIRVGIDVSLQLKRGLQVRLCDADEGTLVGVLLQYERLPAFCFLCGFLDHKGVHCPNYNGGSIHDFRTPYSIWLRVGGYSRIGVRVSTCSALEDEGVHDAMEDTGLWTDQGGVDNGVGVGPHLVLGGLVSLGDSLHVFEPVPLVLARGGGDFAWCLP</sequence>
<comment type="caution">
    <text evidence="2">The sequence shown here is derived from an EMBL/GenBank/DDBJ whole genome shotgun (WGS) entry which is preliminary data.</text>
</comment>
<dbReference type="Pfam" id="PF14392">
    <property type="entry name" value="zf-CCHC_4"/>
    <property type="match status" value="1"/>
</dbReference>
<evidence type="ECO:0000313" key="2">
    <source>
        <dbReference type="EMBL" id="RXH82794.1"/>
    </source>
</evidence>
<gene>
    <name evidence="2" type="ORF">DVH24_003292</name>
</gene>
<dbReference type="STRING" id="3750.A0A498IKW2"/>
<dbReference type="EMBL" id="RDQH01000337">
    <property type="protein sequence ID" value="RXH82794.1"/>
    <property type="molecule type" value="Genomic_DNA"/>
</dbReference>
<evidence type="ECO:0000259" key="1">
    <source>
        <dbReference type="Pfam" id="PF14392"/>
    </source>
</evidence>